<protein>
    <submittedName>
        <fullName evidence="1">Uncharacterized protein</fullName>
    </submittedName>
</protein>
<name>A0A0F7FTN8_9ACTN</name>
<dbReference type="HOGENOM" id="CLU_1389545_0_0_11"/>
<accession>A0A0F7FTN8</accession>
<evidence type="ECO:0000313" key="1">
    <source>
        <dbReference type="EMBL" id="AKG43075.1"/>
    </source>
</evidence>
<dbReference type="EMBL" id="CP009922">
    <property type="protein sequence ID" value="AKG43075.1"/>
    <property type="molecule type" value="Genomic_DNA"/>
</dbReference>
<dbReference type="PATRIC" id="fig|408015.6.peg.1725"/>
<dbReference type="AlphaFoldDB" id="A0A0F7FTN8"/>
<keyword evidence="2" id="KW-1185">Reference proteome</keyword>
<reference evidence="1" key="1">
    <citation type="submission" date="2019-08" db="EMBL/GenBank/DDBJ databases">
        <title>Complete genome sequence of a mangrove-derived Streptomyces xiamenensis.</title>
        <authorList>
            <person name="Xu J."/>
        </authorList>
    </citation>
    <scope>NUCLEOTIDE SEQUENCE</scope>
    <source>
        <strain evidence="1">318</strain>
    </source>
</reference>
<evidence type="ECO:0000313" key="2">
    <source>
        <dbReference type="Proteomes" id="UP000034034"/>
    </source>
</evidence>
<gene>
    <name evidence="1" type="ORF">SXIM_16910</name>
</gene>
<organism evidence="1 2">
    <name type="scientific">Streptomyces xiamenensis</name>
    <dbReference type="NCBI Taxonomy" id="408015"/>
    <lineage>
        <taxon>Bacteria</taxon>
        <taxon>Bacillati</taxon>
        <taxon>Actinomycetota</taxon>
        <taxon>Actinomycetes</taxon>
        <taxon>Kitasatosporales</taxon>
        <taxon>Streptomycetaceae</taxon>
        <taxon>Streptomyces</taxon>
    </lineage>
</organism>
<proteinExistence type="predicted"/>
<dbReference type="RefSeq" id="WP_046723477.1">
    <property type="nucleotide sequence ID" value="NZ_CP009922.3"/>
</dbReference>
<sequence length="206" mass="23375">MRIPPVITLDYPEPWFPVPLEPDTDLDSWARPHAERLIEETAQAGEDFSRGFTGNPDRIAREMASRAEGYRGRDLALAFLCYPPGMDSSDVGLEVMTIYPEEGDPEPTLEWFADICTVRELGEPHIQHADLPAGPAVRLRQNYFGEKRSWFGGRPVIRSLIYGIRPPGRTDLVTATALWREPVIDDVIEQWTDQMLETLRVTEPTI</sequence>
<dbReference type="STRING" id="408015.SXIM_16910"/>
<dbReference type="KEGG" id="sxi:SXIM_16910"/>
<dbReference type="Proteomes" id="UP000034034">
    <property type="component" value="Chromosome"/>
</dbReference>